<dbReference type="InterPro" id="IPR001138">
    <property type="entry name" value="Zn2Cys6_DnaBD"/>
</dbReference>
<evidence type="ECO:0000256" key="3">
    <source>
        <dbReference type="SAM" id="MobiDB-lite"/>
    </source>
</evidence>
<evidence type="ECO:0000313" key="6">
    <source>
        <dbReference type="Proteomes" id="UP000078595"/>
    </source>
</evidence>
<evidence type="ECO:0000256" key="2">
    <source>
        <dbReference type="ARBA" id="ARBA00023242"/>
    </source>
</evidence>
<reference evidence="5" key="1">
    <citation type="submission" date="2013-07" db="EMBL/GenBank/DDBJ databases">
        <authorList>
            <consortium name="The Broad Institute Genome Sequencing Platform"/>
            <person name="Cuomo C."/>
            <person name="Litvintseva A."/>
            <person name="Chen Y."/>
            <person name="Heitman J."/>
            <person name="Sun S."/>
            <person name="Springer D."/>
            <person name="Dromer F."/>
            <person name="Young S.K."/>
            <person name="Zeng Q."/>
            <person name="Gargeya S."/>
            <person name="Fitzgerald M."/>
            <person name="Abouelleil A."/>
            <person name="Alvarado L."/>
            <person name="Berlin A.M."/>
            <person name="Chapman S.B."/>
            <person name="Dewar J."/>
            <person name="Goldberg J."/>
            <person name="Griggs A."/>
            <person name="Gujja S."/>
            <person name="Hansen M."/>
            <person name="Howarth C."/>
            <person name="Imamovic A."/>
            <person name="Larimer J."/>
            <person name="McCowan C."/>
            <person name="Murphy C."/>
            <person name="Pearson M."/>
            <person name="Priest M."/>
            <person name="Roberts A."/>
            <person name="Saif S."/>
            <person name="Shea T."/>
            <person name="Sykes S."/>
            <person name="Wortman J."/>
            <person name="Nusbaum C."/>
            <person name="Birren B."/>
        </authorList>
    </citation>
    <scope>NUCLEOTIDE SEQUENCE</scope>
    <source>
        <strain evidence="5">CBS 10117</strain>
    </source>
</reference>
<organism evidence="5 6">
    <name type="scientific">Kwoniella dejecticola CBS 10117</name>
    <dbReference type="NCBI Taxonomy" id="1296121"/>
    <lineage>
        <taxon>Eukaryota</taxon>
        <taxon>Fungi</taxon>
        <taxon>Dikarya</taxon>
        <taxon>Basidiomycota</taxon>
        <taxon>Agaricomycotina</taxon>
        <taxon>Tremellomycetes</taxon>
        <taxon>Tremellales</taxon>
        <taxon>Cryptococcaceae</taxon>
        <taxon>Kwoniella</taxon>
    </lineage>
</organism>
<gene>
    <name evidence="5" type="ORF">I303_106928</name>
</gene>
<keyword evidence="2" id="KW-0539">Nucleus</keyword>
<dbReference type="Pfam" id="PF00172">
    <property type="entry name" value="Zn_clus"/>
    <property type="match status" value="1"/>
</dbReference>
<feature type="region of interest" description="Disordered" evidence="3">
    <location>
        <begin position="332"/>
        <end position="352"/>
    </location>
</feature>
<evidence type="ECO:0000256" key="1">
    <source>
        <dbReference type="ARBA" id="ARBA00004123"/>
    </source>
</evidence>
<accession>A0AAJ8KUV3</accession>
<dbReference type="GeneID" id="28972132"/>
<dbReference type="RefSeq" id="XP_018258893.2">
    <property type="nucleotide sequence ID" value="XM_018411692.2"/>
</dbReference>
<dbReference type="GO" id="GO:0000981">
    <property type="term" value="F:DNA-binding transcription factor activity, RNA polymerase II-specific"/>
    <property type="evidence" value="ECO:0007669"/>
    <property type="project" value="InterPro"/>
</dbReference>
<dbReference type="PANTHER" id="PTHR31001:SF90">
    <property type="entry name" value="CENTROMERE DNA-BINDING PROTEIN COMPLEX CBF3 SUBUNIT B"/>
    <property type="match status" value="1"/>
</dbReference>
<dbReference type="PROSITE" id="PS50048">
    <property type="entry name" value="ZN2_CY6_FUNGAL_2"/>
    <property type="match status" value="1"/>
</dbReference>
<dbReference type="EMBL" id="CP144537">
    <property type="protein sequence ID" value="WWC64318.1"/>
    <property type="molecule type" value="Genomic_DNA"/>
</dbReference>
<dbReference type="GO" id="GO:0008270">
    <property type="term" value="F:zinc ion binding"/>
    <property type="evidence" value="ECO:0007669"/>
    <property type="project" value="InterPro"/>
</dbReference>
<proteinExistence type="predicted"/>
<dbReference type="AlphaFoldDB" id="A0AAJ8KUV3"/>
<dbReference type="PANTHER" id="PTHR31001">
    <property type="entry name" value="UNCHARACTERIZED TRANSCRIPTIONAL REGULATORY PROTEIN"/>
    <property type="match status" value="1"/>
</dbReference>
<dbReference type="CDD" id="cd00067">
    <property type="entry name" value="GAL4"/>
    <property type="match status" value="1"/>
</dbReference>
<dbReference type="InterPro" id="IPR050613">
    <property type="entry name" value="Sec_Metabolite_Reg"/>
</dbReference>
<reference evidence="5" key="2">
    <citation type="submission" date="2024-02" db="EMBL/GenBank/DDBJ databases">
        <title>Comparative genomics of Cryptococcus and Kwoniella reveals pathogenesis evolution and contrasting modes of karyotype evolution via chromosome fusion or intercentromeric recombination.</title>
        <authorList>
            <person name="Coelho M.A."/>
            <person name="David-Palma M."/>
            <person name="Shea T."/>
            <person name="Bowers K."/>
            <person name="McGinley-Smith S."/>
            <person name="Mohammad A.W."/>
            <person name="Gnirke A."/>
            <person name="Yurkov A.M."/>
            <person name="Nowrousian M."/>
            <person name="Sun S."/>
            <person name="Cuomo C.A."/>
            <person name="Heitman J."/>
        </authorList>
    </citation>
    <scope>NUCLEOTIDE SEQUENCE</scope>
    <source>
        <strain evidence="5">CBS 10117</strain>
    </source>
</reference>
<protein>
    <recommendedName>
        <fullName evidence="4">Zn(2)-C6 fungal-type domain-containing protein</fullName>
    </recommendedName>
</protein>
<dbReference type="Gene3D" id="4.10.240.10">
    <property type="entry name" value="Zn(2)-C6 fungal-type DNA-binding domain"/>
    <property type="match status" value="1"/>
</dbReference>
<dbReference type="KEGG" id="kdj:28972132"/>
<dbReference type="Proteomes" id="UP000078595">
    <property type="component" value="Chromosome 8"/>
</dbReference>
<feature type="compositionally biased region" description="Basic and acidic residues" evidence="3">
    <location>
        <begin position="121"/>
        <end position="139"/>
    </location>
</feature>
<dbReference type="InterPro" id="IPR036864">
    <property type="entry name" value="Zn2-C6_fun-type_DNA-bd_sf"/>
</dbReference>
<dbReference type="GO" id="GO:0005634">
    <property type="term" value="C:nucleus"/>
    <property type="evidence" value="ECO:0007669"/>
    <property type="project" value="UniProtKB-SubCell"/>
</dbReference>
<evidence type="ECO:0000259" key="4">
    <source>
        <dbReference type="PROSITE" id="PS50048"/>
    </source>
</evidence>
<feature type="region of interest" description="Disordered" evidence="3">
    <location>
        <begin position="119"/>
        <end position="192"/>
    </location>
</feature>
<sequence>MSVFPPLPTFSFYTPPGNALHKSKPIQNCEPCRKRKTKCDRLQPCTQCKNRDEAEKCEQQVKVTSDRPTGYTHVSDTSILANRLIQLEMVLSRLLSRVDAVAEYKDLLQDFKEPLPVYKRNTNERDADEKSGRTEDNRSSKRSKTAPISAISQEEPVIGVGAPSSAGGAGSSGKTPPRQSNLSGPLPSADLRSDGLEALRPASNQPQSDLNLNKPSDMSVYYTQSGGGMNDMTQSAHNMLSVTAMGPKHNDTDLPAFLLDDRPWLEVGADDTMSTDVPFHNAEPIAIPSLDNLARQAVRTEPGSKMPSTHEHDAALALEGIAFGREYHALGEPIDQGSAWKPGNSSQSSILE</sequence>
<evidence type="ECO:0000313" key="5">
    <source>
        <dbReference type="EMBL" id="WWC64318.1"/>
    </source>
</evidence>
<dbReference type="SMART" id="SM00066">
    <property type="entry name" value="GAL4"/>
    <property type="match status" value="1"/>
</dbReference>
<feature type="compositionally biased region" description="Polar residues" evidence="3">
    <location>
        <begin position="343"/>
        <end position="352"/>
    </location>
</feature>
<name>A0AAJ8KUV3_9TREE</name>
<dbReference type="SUPFAM" id="SSF57701">
    <property type="entry name" value="Zn2/Cys6 DNA-binding domain"/>
    <property type="match status" value="1"/>
</dbReference>
<feature type="domain" description="Zn(2)-C6 fungal-type" evidence="4">
    <location>
        <begin position="28"/>
        <end position="57"/>
    </location>
</feature>
<comment type="subcellular location">
    <subcellularLocation>
        <location evidence="1">Nucleus</location>
    </subcellularLocation>
</comment>
<keyword evidence="6" id="KW-1185">Reference proteome</keyword>